<dbReference type="EMBL" id="BGZK01000335">
    <property type="protein sequence ID" value="GBP37525.1"/>
    <property type="molecule type" value="Genomic_DNA"/>
</dbReference>
<dbReference type="AlphaFoldDB" id="A0A4C1VIH7"/>
<gene>
    <name evidence="1" type="ORF">EVAR_28777_1</name>
</gene>
<organism evidence="1 2">
    <name type="scientific">Eumeta variegata</name>
    <name type="common">Bagworm moth</name>
    <name type="synonym">Eumeta japonica</name>
    <dbReference type="NCBI Taxonomy" id="151549"/>
    <lineage>
        <taxon>Eukaryota</taxon>
        <taxon>Metazoa</taxon>
        <taxon>Ecdysozoa</taxon>
        <taxon>Arthropoda</taxon>
        <taxon>Hexapoda</taxon>
        <taxon>Insecta</taxon>
        <taxon>Pterygota</taxon>
        <taxon>Neoptera</taxon>
        <taxon>Endopterygota</taxon>
        <taxon>Lepidoptera</taxon>
        <taxon>Glossata</taxon>
        <taxon>Ditrysia</taxon>
        <taxon>Tineoidea</taxon>
        <taxon>Psychidae</taxon>
        <taxon>Oiketicinae</taxon>
        <taxon>Eumeta</taxon>
    </lineage>
</organism>
<name>A0A4C1VIH7_EUMVA</name>
<evidence type="ECO:0000313" key="1">
    <source>
        <dbReference type="EMBL" id="GBP37525.1"/>
    </source>
</evidence>
<sequence length="159" mass="18249">MGVGGFLTTVAITRCNLRDKQLTVRSEARRDWFNLIQIKHSFVEHARIVPFFLMLSSKYLCCHQGLTLHRRTASFFPGRPGARPKPSSGTTTFRSLQPMTVHNYRGARPTSTALYYIYNHALAHCVIARRFALLYVMYDVTPARMARSAGYGQFFRVRE</sequence>
<protein>
    <submittedName>
        <fullName evidence="1">Uncharacterized protein</fullName>
    </submittedName>
</protein>
<reference evidence="1 2" key="1">
    <citation type="journal article" date="2019" name="Commun. Biol.">
        <title>The bagworm genome reveals a unique fibroin gene that provides high tensile strength.</title>
        <authorList>
            <person name="Kono N."/>
            <person name="Nakamura H."/>
            <person name="Ohtoshi R."/>
            <person name="Tomita M."/>
            <person name="Numata K."/>
            <person name="Arakawa K."/>
        </authorList>
    </citation>
    <scope>NUCLEOTIDE SEQUENCE [LARGE SCALE GENOMIC DNA]</scope>
</reference>
<accession>A0A4C1VIH7</accession>
<evidence type="ECO:0000313" key="2">
    <source>
        <dbReference type="Proteomes" id="UP000299102"/>
    </source>
</evidence>
<dbReference type="Proteomes" id="UP000299102">
    <property type="component" value="Unassembled WGS sequence"/>
</dbReference>
<keyword evidence="2" id="KW-1185">Reference proteome</keyword>
<proteinExistence type="predicted"/>
<comment type="caution">
    <text evidence="1">The sequence shown here is derived from an EMBL/GenBank/DDBJ whole genome shotgun (WGS) entry which is preliminary data.</text>
</comment>